<keyword evidence="4 6" id="KW-0808">Transferase</keyword>
<evidence type="ECO:0000256" key="2">
    <source>
        <dbReference type="ARBA" id="ARBA00006739"/>
    </source>
</evidence>
<dbReference type="Proteomes" id="UP000182321">
    <property type="component" value="Unassembled WGS sequence"/>
</dbReference>
<dbReference type="GO" id="GO:0016757">
    <property type="term" value="F:glycosyltransferase activity"/>
    <property type="evidence" value="ECO:0007669"/>
    <property type="project" value="UniProtKB-KW"/>
</dbReference>
<evidence type="ECO:0000256" key="4">
    <source>
        <dbReference type="ARBA" id="ARBA00022679"/>
    </source>
</evidence>
<name>A0A1H7KVU9_9FIRM</name>
<dbReference type="InterPro" id="IPR001173">
    <property type="entry name" value="Glyco_trans_2-like"/>
</dbReference>
<dbReference type="Gene3D" id="3.90.550.10">
    <property type="entry name" value="Spore Coat Polysaccharide Biosynthesis Protein SpsA, Chain A"/>
    <property type="match status" value="2"/>
</dbReference>
<evidence type="ECO:0000256" key="1">
    <source>
        <dbReference type="ARBA" id="ARBA00004776"/>
    </source>
</evidence>
<reference evidence="7" key="1">
    <citation type="submission" date="2016-10" db="EMBL/GenBank/DDBJ databases">
        <authorList>
            <person name="Varghese N."/>
        </authorList>
    </citation>
    <scope>NUCLEOTIDE SEQUENCE [LARGE SCALE GENOMIC DNA]</scope>
    <source>
        <strain evidence="7">ACV-9</strain>
    </source>
</reference>
<proteinExistence type="inferred from homology"/>
<dbReference type="InterPro" id="IPR029044">
    <property type="entry name" value="Nucleotide-diphossugar_trans"/>
</dbReference>
<comment type="similarity">
    <text evidence="2">Belongs to the glycosyltransferase 2 family.</text>
</comment>
<dbReference type="SUPFAM" id="SSF53448">
    <property type="entry name" value="Nucleotide-diphospho-sugar transferases"/>
    <property type="match status" value="2"/>
</dbReference>
<keyword evidence="7" id="KW-1185">Reference proteome</keyword>
<evidence type="ECO:0000313" key="7">
    <source>
        <dbReference type="Proteomes" id="UP000182321"/>
    </source>
</evidence>
<evidence type="ECO:0000259" key="5">
    <source>
        <dbReference type="Pfam" id="PF00535"/>
    </source>
</evidence>
<dbReference type="EMBL" id="FNZX01000014">
    <property type="protein sequence ID" value="SEK90983.1"/>
    <property type="molecule type" value="Genomic_DNA"/>
</dbReference>
<accession>A0A1H7KVU9</accession>
<protein>
    <submittedName>
        <fullName evidence="6">Glycosyl transferase family 2</fullName>
    </submittedName>
</protein>
<gene>
    <name evidence="6" type="ORF">SAMN02910377_02148</name>
</gene>
<dbReference type="PANTHER" id="PTHR43179">
    <property type="entry name" value="RHAMNOSYLTRANSFERASE WBBL"/>
    <property type="match status" value="1"/>
</dbReference>
<dbReference type="Pfam" id="PF00535">
    <property type="entry name" value="Glycos_transf_2"/>
    <property type="match status" value="1"/>
</dbReference>
<evidence type="ECO:0000256" key="3">
    <source>
        <dbReference type="ARBA" id="ARBA00022676"/>
    </source>
</evidence>
<organism evidence="6 7">
    <name type="scientific">Pseudobutyrivibrio ruminis</name>
    <dbReference type="NCBI Taxonomy" id="46206"/>
    <lineage>
        <taxon>Bacteria</taxon>
        <taxon>Bacillati</taxon>
        <taxon>Bacillota</taxon>
        <taxon>Clostridia</taxon>
        <taxon>Lachnospirales</taxon>
        <taxon>Lachnospiraceae</taxon>
        <taxon>Pseudobutyrivibrio</taxon>
    </lineage>
</organism>
<sequence>MADTYFSLVIWTMDTDMDYFKDCLESIDEQEYRNFELYILDNNPSNAIEVTIKEFFPDIVDKVHYRRLKKKSGGAYAYNIGAHFAEGDYLVYLGQHDRLSLKTLAFLNEKISQLDNDSIVYTDNDEIVGQDRMNPHFKCDFNKELLLQTNYIGEFVAIARNVYRRLGEFNEKAQTAYIYEYFLRAAFKKEPIEHIPSLLYHKRTSEKLLTKEQRAEANFYCKEHMALAISYLRQTGVVAEGRIDASLKKWHLDYDETSFRRFSKDYMFFKEEDVKLYTRNNAKKMYAYLNQPDVAVVGARFIDRGFTYDNVGYVFDTDGAWYPAFHGQRIFRDSYENLASMPRDVSMVDAGCCMIDSKVYRMLHGFDTRLSGQDAMFDFCLRAKARGYRTIVIPKVIARKKNRMTITSTDSHEILMEKHGEIIKNGDTFYNRNLPVGMENYILPGTQE</sequence>
<dbReference type="PANTHER" id="PTHR43179:SF12">
    <property type="entry name" value="GALACTOFURANOSYLTRANSFERASE GLFT2"/>
    <property type="match status" value="1"/>
</dbReference>
<dbReference type="AlphaFoldDB" id="A0A1H7KVU9"/>
<comment type="pathway">
    <text evidence="1">Cell wall biogenesis; cell wall polysaccharide biosynthesis.</text>
</comment>
<feature type="domain" description="Glycosyltransferase 2-like" evidence="5">
    <location>
        <begin position="18"/>
        <end position="134"/>
    </location>
</feature>
<evidence type="ECO:0000313" key="6">
    <source>
        <dbReference type="EMBL" id="SEK90983.1"/>
    </source>
</evidence>
<keyword evidence="3" id="KW-0328">Glycosyltransferase</keyword>